<reference evidence="2" key="1">
    <citation type="journal article" date="2014" name="Front. Microbiol.">
        <title>High frequency of phylogenetically diverse reductive dehalogenase-homologous genes in deep subseafloor sedimentary metagenomes.</title>
        <authorList>
            <person name="Kawai M."/>
            <person name="Futagami T."/>
            <person name="Toyoda A."/>
            <person name="Takaki Y."/>
            <person name="Nishi S."/>
            <person name="Hori S."/>
            <person name="Arai W."/>
            <person name="Tsubouchi T."/>
            <person name="Morono Y."/>
            <person name="Uchiyama I."/>
            <person name="Ito T."/>
            <person name="Fujiyama A."/>
            <person name="Inagaki F."/>
            <person name="Takami H."/>
        </authorList>
    </citation>
    <scope>NUCLEOTIDE SEQUENCE</scope>
    <source>
        <strain evidence="2">Expedition CK06-06</strain>
    </source>
</reference>
<gene>
    <name evidence="2" type="ORF">S01H4_23088</name>
</gene>
<dbReference type="EMBL" id="BART01010669">
    <property type="protein sequence ID" value="GAG89876.1"/>
    <property type="molecule type" value="Genomic_DNA"/>
</dbReference>
<organism evidence="2">
    <name type="scientific">marine sediment metagenome</name>
    <dbReference type="NCBI Taxonomy" id="412755"/>
    <lineage>
        <taxon>unclassified sequences</taxon>
        <taxon>metagenomes</taxon>
        <taxon>ecological metagenomes</taxon>
    </lineage>
</organism>
<dbReference type="PROSITE" id="PS50850">
    <property type="entry name" value="MFS"/>
    <property type="match status" value="1"/>
</dbReference>
<protein>
    <recommendedName>
        <fullName evidence="1">Major facilitator superfamily (MFS) profile domain-containing protein</fullName>
    </recommendedName>
</protein>
<dbReference type="SUPFAM" id="SSF103473">
    <property type="entry name" value="MFS general substrate transporter"/>
    <property type="match status" value="1"/>
</dbReference>
<feature type="domain" description="Major facilitator superfamily (MFS) profile" evidence="1">
    <location>
        <begin position="1"/>
        <end position="39"/>
    </location>
</feature>
<dbReference type="InterPro" id="IPR036259">
    <property type="entry name" value="MFS_trans_sf"/>
</dbReference>
<proteinExistence type="predicted"/>
<dbReference type="InterPro" id="IPR020846">
    <property type="entry name" value="MFS_dom"/>
</dbReference>
<name>X1D074_9ZZZZ</name>
<sequence length="39" mass="4188">MMGAIISALFWGFFSDRYGNKIVVVLSGLVGLSIPCLVI</sequence>
<dbReference type="GO" id="GO:0022857">
    <property type="term" value="F:transmembrane transporter activity"/>
    <property type="evidence" value="ECO:0007669"/>
    <property type="project" value="InterPro"/>
</dbReference>
<evidence type="ECO:0000259" key="1">
    <source>
        <dbReference type="PROSITE" id="PS50850"/>
    </source>
</evidence>
<dbReference type="AlphaFoldDB" id="X1D074"/>
<feature type="non-terminal residue" evidence="2">
    <location>
        <position position="39"/>
    </location>
</feature>
<evidence type="ECO:0000313" key="2">
    <source>
        <dbReference type="EMBL" id="GAG89876.1"/>
    </source>
</evidence>
<comment type="caution">
    <text evidence="2">The sequence shown here is derived from an EMBL/GenBank/DDBJ whole genome shotgun (WGS) entry which is preliminary data.</text>
</comment>
<dbReference type="Gene3D" id="1.20.1250.20">
    <property type="entry name" value="MFS general substrate transporter like domains"/>
    <property type="match status" value="1"/>
</dbReference>
<accession>X1D074</accession>